<evidence type="ECO:0000256" key="11">
    <source>
        <dbReference type="PROSITE-ProRule" id="PRU01360"/>
    </source>
</evidence>
<evidence type="ECO:0000256" key="4">
    <source>
        <dbReference type="ARBA" id="ARBA00022452"/>
    </source>
</evidence>
<evidence type="ECO:0000256" key="3">
    <source>
        <dbReference type="ARBA" id="ARBA00022448"/>
    </source>
</evidence>
<keyword evidence="3 11" id="KW-0813">Transport</keyword>
<dbReference type="SUPFAM" id="SSF56935">
    <property type="entry name" value="Porins"/>
    <property type="match status" value="1"/>
</dbReference>
<sequence length="772" mass="82880">MSHLSLALATALPLSATLFPTLAQAADAAMPAPAGASAPTALAPVVVTGVRPKPLPAADGPNERQLISRRAATSDSARLLLDVPGLSLYTAGGVSSLPAIRGLADDRLRVQVDGMDLISACANHMNAPLSYIDASAVRSVEVFAGIAPVSAGGDSIGGTISVRSADPEFAEPGAGLLTQGEVGASLRSNGRAAAAHLGATVAGEQVSVSYRGSVARADNYRAGSDFKAAGAAAAGRDWLDGDEVGSTAYKSVNHALSTAVRLGAQHLAELRLGLQDIPKQDWPNQRMDMTGNDSVQANLRYQGRFDWGGVEARLYHEDTEHQMQFGDYKLFWYGPTGGSDGVAGPISGGTTGYAAGMPMDTHGRNTGLTVKADARLNERDLLRAGSEWQRYRLDDWWDPSGKGMWPNTFWNIRDGQRDRAALFGEWEAQWSAQWLSHIGLRHETVMMDAGEVQGYNATFSPTDQAAFNTADRRHRDQNLNLVALTRLKPAATLTLEAGYAMKTRSPNLYERYAWSSHGMAMRMVNLVGDGNGYVGNLALQPETAHTLSAAADWQAEDGKAWHLRVSPHLTQVEDYIDAARCFSSATNTACTAANLTLQNGFVYLRYVNQSARLYGLDLSGDAQLGQWGRLGALSTRAQISYLRGKNRDTGDHLYNMMPLHARIALEQRLPLAGGSFNSTLEAEGVDAKERLSATRNEQRTAGYGLLHLRAGWERGGLRIDAGIENLLDRFYQHPLGGAYTGQGKTMSGTIVPWGTPVPGPGRSLYAGVNWRF</sequence>
<evidence type="ECO:0000259" key="16">
    <source>
        <dbReference type="Pfam" id="PF07715"/>
    </source>
</evidence>
<dbReference type="InterPro" id="IPR000531">
    <property type="entry name" value="Beta-barrel_TonB"/>
</dbReference>
<dbReference type="InterPro" id="IPR039426">
    <property type="entry name" value="TonB-dep_rcpt-like"/>
</dbReference>
<comment type="similarity">
    <text evidence="2 11 13">Belongs to the TonB-dependent receptor family.</text>
</comment>
<evidence type="ECO:0000256" key="6">
    <source>
        <dbReference type="ARBA" id="ARBA00022729"/>
    </source>
</evidence>
<feature type="short sequence motif" description="TonB C-terminal box" evidence="12">
    <location>
        <begin position="755"/>
        <end position="772"/>
    </location>
</feature>
<dbReference type="PROSITE" id="PS01156">
    <property type="entry name" value="TONB_DEPENDENT_REC_2"/>
    <property type="match status" value="1"/>
</dbReference>
<evidence type="ECO:0000256" key="7">
    <source>
        <dbReference type="ARBA" id="ARBA00023077"/>
    </source>
</evidence>
<evidence type="ECO:0000256" key="14">
    <source>
        <dbReference type="SAM" id="SignalP"/>
    </source>
</evidence>
<dbReference type="PANTHER" id="PTHR30069:SF49">
    <property type="entry name" value="OUTER MEMBRANE PROTEIN C"/>
    <property type="match status" value="1"/>
</dbReference>
<dbReference type="InterPro" id="IPR037066">
    <property type="entry name" value="Plug_dom_sf"/>
</dbReference>
<evidence type="ECO:0000256" key="12">
    <source>
        <dbReference type="PROSITE-ProRule" id="PRU10144"/>
    </source>
</evidence>
<evidence type="ECO:0000256" key="9">
    <source>
        <dbReference type="ARBA" id="ARBA00023170"/>
    </source>
</evidence>
<proteinExistence type="inferred from homology"/>
<feature type="chain" id="PRO_5046805020" evidence="14">
    <location>
        <begin position="26"/>
        <end position="772"/>
    </location>
</feature>
<dbReference type="InterPro" id="IPR010917">
    <property type="entry name" value="TonB_rcpt_CS"/>
</dbReference>
<keyword evidence="4 11" id="KW-1134">Transmembrane beta strand</keyword>
<organism evidence="17 18">
    <name type="scientific">Sphaerotilus microaerophilus</name>
    <dbReference type="NCBI Taxonomy" id="2914710"/>
    <lineage>
        <taxon>Bacteria</taxon>
        <taxon>Pseudomonadati</taxon>
        <taxon>Pseudomonadota</taxon>
        <taxon>Betaproteobacteria</taxon>
        <taxon>Burkholderiales</taxon>
        <taxon>Sphaerotilaceae</taxon>
        <taxon>Sphaerotilus</taxon>
    </lineage>
</organism>
<feature type="domain" description="TonB-dependent receptor-like beta-barrel" evidence="15">
    <location>
        <begin position="276"/>
        <end position="726"/>
    </location>
</feature>
<keyword evidence="7 13" id="KW-0798">TonB box</keyword>
<feature type="domain" description="TonB-dependent receptor plug" evidence="16">
    <location>
        <begin position="64"/>
        <end position="159"/>
    </location>
</feature>
<evidence type="ECO:0000256" key="13">
    <source>
        <dbReference type="RuleBase" id="RU003357"/>
    </source>
</evidence>
<reference evidence="17" key="1">
    <citation type="submission" date="2022-04" db="EMBL/GenBank/DDBJ databases">
        <title>Whole genome sequence of Sphaerotilus sp. FB-5.</title>
        <authorList>
            <person name="Takeda M."/>
            <person name="Narihara S."/>
            <person name="Akimoto M."/>
            <person name="Akimoto R."/>
            <person name="Nishiyashiki S."/>
            <person name="Murakami T."/>
        </authorList>
    </citation>
    <scope>NUCLEOTIDE SEQUENCE</scope>
    <source>
        <strain evidence="17">FB-5</strain>
    </source>
</reference>
<keyword evidence="8 11" id="KW-0472">Membrane</keyword>
<evidence type="ECO:0000259" key="15">
    <source>
        <dbReference type="Pfam" id="PF00593"/>
    </source>
</evidence>
<keyword evidence="18" id="KW-1185">Reference proteome</keyword>
<dbReference type="Gene3D" id="2.170.130.10">
    <property type="entry name" value="TonB-dependent receptor, plug domain"/>
    <property type="match status" value="1"/>
</dbReference>
<evidence type="ECO:0000313" key="18">
    <source>
        <dbReference type="Proteomes" id="UP001057498"/>
    </source>
</evidence>
<dbReference type="PANTHER" id="PTHR30069">
    <property type="entry name" value="TONB-DEPENDENT OUTER MEMBRANE RECEPTOR"/>
    <property type="match status" value="1"/>
</dbReference>
<dbReference type="Pfam" id="PF07715">
    <property type="entry name" value="Plug"/>
    <property type="match status" value="1"/>
</dbReference>
<dbReference type="PROSITE" id="PS52016">
    <property type="entry name" value="TONB_DEPENDENT_REC_3"/>
    <property type="match status" value="1"/>
</dbReference>
<protein>
    <submittedName>
        <fullName evidence="17">TonB-dependent receptor</fullName>
    </submittedName>
</protein>
<feature type="signal peptide" evidence="14">
    <location>
        <begin position="1"/>
        <end position="25"/>
    </location>
</feature>
<keyword evidence="6 14" id="KW-0732">Signal</keyword>
<dbReference type="EMBL" id="AP025730">
    <property type="protein sequence ID" value="BDI07689.1"/>
    <property type="molecule type" value="Genomic_DNA"/>
</dbReference>
<keyword evidence="10 11" id="KW-0998">Cell outer membrane</keyword>
<evidence type="ECO:0000256" key="10">
    <source>
        <dbReference type="ARBA" id="ARBA00023237"/>
    </source>
</evidence>
<keyword evidence="9 17" id="KW-0675">Receptor</keyword>
<dbReference type="InterPro" id="IPR012910">
    <property type="entry name" value="Plug_dom"/>
</dbReference>
<dbReference type="InterPro" id="IPR036942">
    <property type="entry name" value="Beta-barrel_TonB_sf"/>
</dbReference>
<evidence type="ECO:0000256" key="5">
    <source>
        <dbReference type="ARBA" id="ARBA00022692"/>
    </source>
</evidence>
<dbReference type="Pfam" id="PF00593">
    <property type="entry name" value="TonB_dep_Rec_b-barrel"/>
    <property type="match status" value="1"/>
</dbReference>
<gene>
    <name evidence="17" type="ORF">CATMQ487_46590</name>
</gene>
<dbReference type="Proteomes" id="UP001057498">
    <property type="component" value="Chromosome"/>
</dbReference>
<evidence type="ECO:0000256" key="1">
    <source>
        <dbReference type="ARBA" id="ARBA00004571"/>
    </source>
</evidence>
<evidence type="ECO:0000313" key="17">
    <source>
        <dbReference type="EMBL" id="BDI07689.1"/>
    </source>
</evidence>
<evidence type="ECO:0000256" key="8">
    <source>
        <dbReference type="ARBA" id="ARBA00023136"/>
    </source>
</evidence>
<dbReference type="Gene3D" id="2.40.170.20">
    <property type="entry name" value="TonB-dependent receptor, beta-barrel domain"/>
    <property type="match status" value="1"/>
</dbReference>
<comment type="subcellular location">
    <subcellularLocation>
        <location evidence="1 11">Cell outer membrane</location>
        <topology evidence="1 11">Multi-pass membrane protein</topology>
    </subcellularLocation>
</comment>
<accession>A0ABN6PR62</accession>
<keyword evidence="5 11" id="KW-0812">Transmembrane</keyword>
<name>A0ABN6PR62_9BURK</name>
<evidence type="ECO:0000256" key="2">
    <source>
        <dbReference type="ARBA" id="ARBA00009810"/>
    </source>
</evidence>